<keyword evidence="2" id="KW-1185">Reference proteome</keyword>
<name>A0A2I0U363_LIMLA</name>
<organism evidence="1 2">
    <name type="scientific">Limosa lapponica baueri</name>
    <dbReference type="NCBI Taxonomy" id="1758121"/>
    <lineage>
        <taxon>Eukaryota</taxon>
        <taxon>Metazoa</taxon>
        <taxon>Chordata</taxon>
        <taxon>Craniata</taxon>
        <taxon>Vertebrata</taxon>
        <taxon>Euteleostomi</taxon>
        <taxon>Archelosauria</taxon>
        <taxon>Archosauria</taxon>
        <taxon>Dinosauria</taxon>
        <taxon>Saurischia</taxon>
        <taxon>Theropoda</taxon>
        <taxon>Coelurosauria</taxon>
        <taxon>Aves</taxon>
        <taxon>Neognathae</taxon>
        <taxon>Neoaves</taxon>
        <taxon>Charadriiformes</taxon>
        <taxon>Scolopacidae</taxon>
        <taxon>Limosa</taxon>
    </lineage>
</organism>
<protein>
    <submittedName>
        <fullName evidence="1">Uncharacterized protein</fullName>
    </submittedName>
</protein>
<evidence type="ECO:0000313" key="1">
    <source>
        <dbReference type="EMBL" id="PKU40524.1"/>
    </source>
</evidence>
<reference evidence="2" key="2">
    <citation type="submission" date="2017-12" db="EMBL/GenBank/DDBJ databases">
        <title>Genome sequence of the Bar-tailed Godwit (Limosa lapponica baueri).</title>
        <authorList>
            <person name="Lima N.C.B."/>
            <person name="Parody-Merino A.M."/>
            <person name="Battley P.F."/>
            <person name="Fidler A.E."/>
            <person name="Prosdocimi F."/>
        </authorList>
    </citation>
    <scope>NUCLEOTIDE SEQUENCE [LARGE SCALE GENOMIC DNA]</scope>
</reference>
<evidence type="ECO:0000313" key="2">
    <source>
        <dbReference type="Proteomes" id="UP000233556"/>
    </source>
</evidence>
<sequence length="94" mass="10385">MGNFVQGNGDFAEDAELRVVEELHMSPQCNTVLDRANVIFGYTRLGSKKMPNMQQGRIIVREGMKFNGFAQCKQRVQVTQILPGNALSLTVIAG</sequence>
<gene>
    <name evidence="1" type="ORF">llap_9169</name>
</gene>
<dbReference type="Proteomes" id="UP000233556">
    <property type="component" value="Unassembled WGS sequence"/>
</dbReference>
<proteinExistence type="predicted"/>
<accession>A0A2I0U363</accession>
<reference evidence="2" key="1">
    <citation type="submission" date="2017-11" db="EMBL/GenBank/DDBJ databases">
        <authorList>
            <person name="Lima N.C."/>
            <person name="Parody-Merino A.M."/>
            <person name="Battley P.F."/>
            <person name="Fidler A.E."/>
            <person name="Prosdocimi F."/>
        </authorList>
    </citation>
    <scope>NUCLEOTIDE SEQUENCE [LARGE SCALE GENOMIC DNA]</scope>
</reference>
<dbReference type="EMBL" id="KZ506254">
    <property type="protein sequence ID" value="PKU40524.1"/>
    <property type="molecule type" value="Genomic_DNA"/>
</dbReference>
<dbReference type="AlphaFoldDB" id="A0A2I0U363"/>